<keyword evidence="3" id="KW-1185">Reference proteome</keyword>
<dbReference type="EC" id="2.7.13.3" evidence="2"/>
<dbReference type="GO" id="GO:0020037">
    <property type="term" value="F:heme binding"/>
    <property type="evidence" value="ECO:0007669"/>
    <property type="project" value="InterPro"/>
</dbReference>
<dbReference type="EMBL" id="QWKZ01000021">
    <property type="protein sequence ID" value="RIH87499.1"/>
    <property type="molecule type" value="Genomic_DNA"/>
</dbReference>
<evidence type="ECO:0000259" key="1">
    <source>
        <dbReference type="Pfam" id="PF11563"/>
    </source>
</evidence>
<keyword evidence="2" id="KW-0418">Kinase</keyword>
<evidence type="ECO:0000313" key="3">
    <source>
        <dbReference type="Proteomes" id="UP000265800"/>
    </source>
</evidence>
<dbReference type="OrthoDB" id="266313at2"/>
<dbReference type="InterPro" id="IPR009050">
    <property type="entry name" value="Globin-like_sf"/>
</dbReference>
<dbReference type="InterPro" id="IPR012292">
    <property type="entry name" value="Globin/Proto"/>
</dbReference>
<dbReference type="Gene3D" id="1.10.490.10">
    <property type="entry name" value="Globins"/>
    <property type="match status" value="1"/>
</dbReference>
<dbReference type="SUPFAM" id="SSF46458">
    <property type="entry name" value="Globin-like"/>
    <property type="match status" value="1"/>
</dbReference>
<protein>
    <submittedName>
        <fullName evidence="2">Globin-coupled histidine kinase</fullName>
        <ecNumber evidence="2">2.7.13.3</ecNumber>
    </submittedName>
</protein>
<dbReference type="AlphaFoldDB" id="A0A399EWN5"/>
<comment type="caution">
    <text evidence="2">The sequence shown here is derived from an EMBL/GenBank/DDBJ whole genome shotgun (WGS) entry which is preliminary data.</text>
</comment>
<dbReference type="Proteomes" id="UP000265800">
    <property type="component" value="Unassembled WGS sequence"/>
</dbReference>
<accession>A0A399EWN5</accession>
<dbReference type="GO" id="GO:0019825">
    <property type="term" value="F:oxygen binding"/>
    <property type="evidence" value="ECO:0007669"/>
    <property type="project" value="InterPro"/>
</dbReference>
<reference evidence="2 3" key="1">
    <citation type="submission" date="2018-08" db="EMBL/GenBank/DDBJ databases">
        <title>Meiothermus luteus KCTC 52599 genome sequencing project.</title>
        <authorList>
            <person name="Da Costa M.S."/>
            <person name="Albuquerque L."/>
            <person name="Raposo P."/>
            <person name="Froufe H.J.C."/>
            <person name="Barroso C.S."/>
            <person name="Egas C."/>
        </authorList>
    </citation>
    <scope>NUCLEOTIDE SEQUENCE [LARGE SCALE GENOMIC DNA]</scope>
    <source>
        <strain evidence="2 3">KCTC 52599</strain>
    </source>
</reference>
<feature type="domain" description="Globin-sensor" evidence="1">
    <location>
        <begin position="6"/>
        <end position="157"/>
    </location>
</feature>
<dbReference type="Pfam" id="PF11563">
    <property type="entry name" value="Protoglobin"/>
    <property type="match status" value="1"/>
</dbReference>
<organism evidence="2 3">
    <name type="scientific">Meiothermus luteus</name>
    <dbReference type="NCBI Taxonomy" id="2026184"/>
    <lineage>
        <taxon>Bacteria</taxon>
        <taxon>Thermotogati</taxon>
        <taxon>Deinococcota</taxon>
        <taxon>Deinococci</taxon>
        <taxon>Thermales</taxon>
        <taxon>Thermaceae</taxon>
        <taxon>Meiothermus</taxon>
    </lineage>
</organism>
<evidence type="ECO:0000313" key="2">
    <source>
        <dbReference type="EMBL" id="RIH87499.1"/>
    </source>
</evidence>
<dbReference type="InterPro" id="IPR044398">
    <property type="entry name" value="Globin-sensor_dom"/>
</dbReference>
<name>A0A399EWN5_9DEIN</name>
<sequence>MDAQTLLQKLLSRTGLQQHHAEALRSLEPLMAPLAPEIALAFYDYLGRDPEMHEILWGTPGRVERLYRSFAAWYREIFSGVYDAGYAARRMRIGLVHARVGVRPEHVLPAAGIVQELTLEHFRQALRGSEVFLAIESFEKIMAVEMALMEESYLQALAEGLKLTQEVREAAMVGARVLLEAKG</sequence>
<proteinExistence type="predicted"/>
<dbReference type="GO" id="GO:0004673">
    <property type="term" value="F:protein histidine kinase activity"/>
    <property type="evidence" value="ECO:0007669"/>
    <property type="project" value="UniProtKB-EC"/>
</dbReference>
<gene>
    <name evidence="2" type="primary">gchK</name>
    <name evidence="2" type="ORF">Mlute_00931</name>
</gene>
<dbReference type="RefSeq" id="WP_119359598.1">
    <property type="nucleotide sequence ID" value="NZ_QWKZ01000021.1"/>
</dbReference>
<keyword evidence="2" id="KW-0808">Transferase</keyword>